<dbReference type="AlphaFoldDB" id="A0A4C1WQU6"/>
<comment type="caution">
    <text evidence="2">The sequence shown here is derived from an EMBL/GenBank/DDBJ whole genome shotgun (WGS) entry which is preliminary data.</text>
</comment>
<keyword evidence="3" id="KW-1185">Reference proteome</keyword>
<protein>
    <submittedName>
        <fullName evidence="2">Uncharacterized protein</fullName>
    </submittedName>
</protein>
<organism evidence="2 3">
    <name type="scientific">Eumeta variegata</name>
    <name type="common">Bagworm moth</name>
    <name type="synonym">Eumeta japonica</name>
    <dbReference type="NCBI Taxonomy" id="151549"/>
    <lineage>
        <taxon>Eukaryota</taxon>
        <taxon>Metazoa</taxon>
        <taxon>Ecdysozoa</taxon>
        <taxon>Arthropoda</taxon>
        <taxon>Hexapoda</taxon>
        <taxon>Insecta</taxon>
        <taxon>Pterygota</taxon>
        <taxon>Neoptera</taxon>
        <taxon>Endopterygota</taxon>
        <taxon>Lepidoptera</taxon>
        <taxon>Glossata</taxon>
        <taxon>Ditrysia</taxon>
        <taxon>Tineoidea</taxon>
        <taxon>Psychidae</taxon>
        <taxon>Oiketicinae</taxon>
        <taxon>Eumeta</taxon>
    </lineage>
</organism>
<dbReference type="Proteomes" id="UP000299102">
    <property type="component" value="Unassembled WGS sequence"/>
</dbReference>
<proteinExistence type="predicted"/>
<gene>
    <name evidence="2" type="ORF">EVAR_9007_1</name>
</gene>
<dbReference type="EMBL" id="BGZK01000618">
    <property type="protein sequence ID" value="GBP53230.1"/>
    <property type="molecule type" value="Genomic_DNA"/>
</dbReference>
<evidence type="ECO:0000313" key="3">
    <source>
        <dbReference type="Proteomes" id="UP000299102"/>
    </source>
</evidence>
<feature type="region of interest" description="Disordered" evidence="1">
    <location>
        <begin position="1"/>
        <end position="50"/>
    </location>
</feature>
<reference evidence="2 3" key="1">
    <citation type="journal article" date="2019" name="Commun. Biol.">
        <title>The bagworm genome reveals a unique fibroin gene that provides high tensile strength.</title>
        <authorList>
            <person name="Kono N."/>
            <person name="Nakamura H."/>
            <person name="Ohtoshi R."/>
            <person name="Tomita M."/>
            <person name="Numata K."/>
            <person name="Arakawa K."/>
        </authorList>
    </citation>
    <scope>NUCLEOTIDE SEQUENCE [LARGE SCALE GENOMIC DNA]</scope>
</reference>
<evidence type="ECO:0000313" key="2">
    <source>
        <dbReference type="EMBL" id="GBP53230.1"/>
    </source>
</evidence>
<name>A0A4C1WQU6_EUMVA</name>
<accession>A0A4C1WQU6</accession>
<evidence type="ECO:0000256" key="1">
    <source>
        <dbReference type="SAM" id="MobiDB-lite"/>
    </source>
</evidence>
<sequence length="103" mass="11477">MCKTHAPRPHTSTPAAAGALQSPAPYTSGPMPSPRGRARARRASATETGIDERWADRVPVLASLGTNFRMAISEHSRHQIMHYRFTNVISNWHRQRASRCMVV</sequence>